<dbReference type="EMBL" id="PHHA01000018">
    <property type="protein sequence ID" value="PJG85211.1"/>
    <property type="molecule type" value="Genomic_DNA"/>
</dbReference>
<protein>
    <submittedName>
        <fullName evidence="6">Alcohol dehydrogenase</fullName>
    </submittedName>
</protein>
<accession>A0A2M8S226</accession>
<dbReference type="InterPro" id="IPR020843">
    <property type="entry name" value="ER"/>
</dbReference>
<reference evidence="6 7" key="1">
    <citation type="submission" date="2017-11" db="EMBL/GenBank/DDBJ databases">
        <title>Reclassification of Bisgaard taxon 7 as Conservatibacter flavescens gen. nov., sp. nov.</title>
        <authorList>
            <person name="Christensen H."/>
        </authorList>
    </citation>
    <scope>NUCLEOTIDE SEQUENCE [LARGE SCALE GENOMIC DNA]</scope>
    <source>
        <strain evidence="6 7">7_4</strain>
    </source>
</reference>
<dbReference type="InterPro" id="IPR013149">
    <property type="entry name" value="ADH-like_C"/>
</dbReference>
<evidence type="ECO:0000256" key="4">
    <source>
        <dbReference type="RuleBase" id="RU361277"/>
    </source>
</evidence>
<dbReference type="GO" id="GO:0008270">
    <property type="term" value="F:zinc ion binding"/>
    <property type="evidence" value="ECO:0007669"/>
    <property type="project" value="InterPro"/>
</dbReference>
<dbReference type="OrthoDB" id="9773078at2"/>
<feature type="domain" description="Enoyl reductase (ER)" evidence="5">
    <location>
        <begin position="18"/>
        <end position="340"/>
    </location>
</feature>
<dbReference type="InterPro" id="IPR050129">
    <property type="entry name" value="Zn_alcohol_dh"/>
</dbReference>
<dbReference type="InterPro" id="IPR013154">
    <property type="entry name" value="ADH-like_N"/>
</dbReference>
<dbReference type="Proteomes" id="UP000229329">
    <property type="component" value="Unassembled WGS sequence"/>
</dbReference>
<keyword evidence="2 4" id="KW-0862">Zinc</keyword>
<keyword evidence="1 4" id="KW-0479">Metal-binding</keyword>
<evidence type="ECO:0000256" key="2">
    <source>
        <dbReference type="ARBA" id="ARBA00022833"/>
    </source>
</evidence>
<gene>
    <name evidence="6" type="ORF">CVP05_08110</name>
</gene>
<evidence type="ECO:0000256" key="1">
    <source>
        <dbReference type="ARBA" id="ARBA00022723"/>
    </source>
</evidence>
<name>A0A2M8S226_9PAST</name>
<sequence>MNTMKVINVTKPFELSINDIPNYEIEKDDDVIIKVQYGGICGSDIGIYTGANSLAKYPIIIGHEFVGRVEKVGQAVKHVKVGDFVVSDIVNSCGHCYACRTGHHNVCKNLNVTGVHVNGGFAEYAKVRSENVYFVDTDKISEKTACLIEPYAVGVEINTRADVKAGDKVVVFGSGPAGLAAMQVAVARGAEVLITDVFDERLALAREMGATNAINVKEHSLHEAVAAFTENEGAHVVIDAVCSPQSILDALDIVAPSGRFVVLGTGATPSEIPQVAFTKKGINVFGTRLNNKRFPEVIELFEQGKVTPEKMITHTCKFTDIEKAFDVIKNEKNTVCKVLLEW</sequence>
<dbReference type="SMART" id="SM00829">
    <property type="entry name" value="PKS_ER"/>
    <property type="match status" value="1"/>
</dbReference>
<dbReference type="Gene3D" id="3.90.180.10">
    <property type="entry name" value="Medium-chain alcohol dehydrogenases, catalytic domain"/>
    <property type="match status" value="1"/>
</dbReference>
<dbReference type="Pfam" id="PF08240">
    <property type="entry name" value="ADH_N"/>
    <property type="match status" value="1"/>
</dbReference>
<dbReference type="Gene3D" id="3.40.50.720">
    <property type="entry name" value="NAD(P)-binding Rossmann-like Domain"/>
    <property type="match status" value="1"/>
</dbReference>
<dbReference type="CDD" id="cd08261">
    <property type="entry name" value="Zn_ADH7"/>
    <property type="match status" value="1"/>
</dbReference>
<dbReference type="AlphaFoldDB" id="A0A2M8S226"/>
<dbReference type="SUPFAM" id="SSF50129">
    <property type="entry name" value="GroES-like"/>
    <property type="match status" value="1"/>
</dbReference>
<dbReference type="GO" id="GO:0016616">
    <property type="term" value="F:oxidoreductase activity, acting on the CH-OH group of donors, NAD or NADP as acceptor"/>
    <property type="evidence" value="ECO:0007669"/>
    <property type="project" value="UniProtKB-ARBA"/>
</dbReference>
<comment type="caution">
    <text evidence="6">The sequence shown here is derived from an EMBL/GenBank/DDBJ whole genome shotgun (WGS) entry which is preliminary data.</text>
</comment>
<dbReference type="PANTHER" id="PTHR43401">
    <property type="entry name" value="L-THREONINE 3-DEHYDROGENASE"/>
    <property type="match status" value="1"/>
</dbReference>
<dbReference type="PROSITE" id="PS00059">
    <property type="entry name" value="ADH_ZINC"/>
    <property type="match status" value="1"/>
</dbReference>
<dbReference type="SUPFAM" id="SSF51735">
    <property type="entry name" value="NAD(P)-binding Rossmann-fold domains"/>
    <property type="match status" value="1"/>
</dbReference>
<dbReference type="PRINTS" id="PR00368">
    <property type="entry name" value="FADPNR"/>
</dbReference>
<keyword evidence="3" id="KW-0560">Oxidoreductase</keyword>
<comment type="cofactor">
    <cofactor evidence="4">
        <name>Zn(2+)</name>
        <dbReference type="ChEBI" id="CHEBI:29105"/>
    </cofactor>
</comment>
<evidence type="ECO:0000256" key="3">
    <source>
        <dbReference type="ARBA" id="ARBA00023002"/>
    </source>
</evidence>
<dbReference type="Pfam" id="PF00107">
    <property type="entry name" value="ADH_zinc_N"/>
    <property type="match status" value="1"/>
</dbReference>
<comment type="similarity">
    <text evidence="4">Belongs to the zinc-containing alcohol dehydrogenase family.</text>
</comment>
<dbReference type="InterPro" id="IPR036291">
    <property type="entry name" value="NAD(P)-bd_dom_sf"/>
</dbReference>
<evidence type="ECO:0000313" key="7">
    <source>
        <dbReference type="Proteomes" id="UP000229329"/>
    </source>
</evidence>
<evidence type="ECO:0000259" key="5">
    <source>
        <dbReference type="SMART" id="SM00829"/>
    </source>
</evidence>
<keyword evidence="7" id="KW-1185">Reference proteome</keyword>
<organism evidence="6 7">
    <name type="scientific">Conservatibacter flavescens</name>
    <dbReference type="NCBI Taxonomy" id="28161"/>
    <lineage>
        <taxon>Bacteria</taxon>
        <taxon>Pseudomonadati</taxon>
        <taxon>Pseudomonadota</taxon>
        <taxon>Gammaproteobacteria</taxon>
        <taxon>Pasteurellales</taxon>
        <taxon>Pasteurellaceae</taxon>
        <taxon>Conservatibacter</taxon>
    </lineage>
</organism>
<evidence type="ECO:0000313" key="6">
    <source>
        <dbReference type="EMBL" id="PJG85211.1"/>
    </source>
</evidence>
<dbReference type="InterPro" id="IPR011032">
    <property type="entry name" value="GroES-like_sf"/>
</dbReference>
<dbReference type="PANTHER" id="PTHR43401:SF2">
    <property type="entry name" value="L-THREONINE 3-DEHYDROGENASE"/>
    <property type="match status" value="1"/>
</dbReference>
<proteinExistence type="inferred from homology"/>
<dbReference type="InterPro" id="IPR002328">
    <property type="entry name" value="ADH_Zn_CS"/>
</dbReference>